<keyword evidence="3" id="KW-1185">Reference proteome</keyword>
<accession>A0AAV7UU78</accession>
<evidence type="ECO:0000313" key="2">
    <source>
        <dbReference type="EMBL" id="KAJ1192652.1"/>
    </source>
</evidence>
<dbReference type="EMBL" id="JANPWB010000004">
    <property type="protein sequence ID" value="KAJ1192652.1"/>
    <property type="molecule type" value="Genomic_DNA"/>
</dbReference>
<feature type="region of interest" description="Disordered" evidence="1">
    <location>
        <begin position="1"/>
        <end position="122"/>
    </location>
</feature>
<sequence length="184" mass="20287">MSMIAIGNCSRVPEHPAINNGSPHRERCPGGTTRAEPEDASLGNLDIRIPTVETPGERPREKEDDGSRRTKTDEDDARTEGNPDQEDVVAGERQRGRPTEEESHPEQLTPIEALDGESPETRRLRHVPGGVWLQQSLDLLFLPRSSFLRLFPPHSFPPPLTALPNPATAYGGRCTTMRTAALIL</sequence>
<feature type="non-terminal residue" evidence="2">
    <location>
        <position position="184"/>
    </location>
</feature>
<gene>
    <name evidence="2" type="ORF">NDU88_001958</name>
</gene>
<feature type="compositionally biased region" description="Basic and acidic residues" evidence="1">
    <location>
        <begin position="55"/>
        <end position="72"/>
    </location>
</feature>
<dbReference type="Proteomes" id="UP001066276">
    <property type="component" value="Chromosome 2_2"/>
</dbReference>
<reference evidence="2" key="1">
    <citation type="journal article" date="2022" name="bioRxiv">
        <title>Sequencing and chromosome-scale assembly of the giantPleurodeles waltlgenome.</title>
        <authorList>
            <person name="Brown T."/>
            <person name="Elewa A."/>
            <person name="Iarovenko S."/>
            <person name="Subramanian E."/>
            <person name="Araus A.J."/>
            <person name="Petzold A."/>
            <person name="Susuki M."/>
            <person name="Suzuki K.-i.T."/>
            <person name="Hayashi T."/>
            <person name="Toyoda A."/>
            <person name="Oliveira C."/>
            <person name="Osipova E."/>
            <person name="Leigh N.D."/>
            <person name="Simon A."/>
            <person name="Yun M.H."/>
        </authorList>
    </citation>
    <scope>NUCLEOTIDE SEQUENCE</scope>
    <source>
        <strain evidence="2">20211129_DDA</strain>
        <tissue evidence="2">Liver</tissue>
    </source>
</reference>
<feature type="compositionally biased region" description="Acidic residues" evidence="1">
    <location>
        <begin position="73"/>
        <end position="89"/>
    </location>
</feature>
<proteinExistence type="predicted"/>
<protein>
    <submittedName>
        <fullName evidence="2">Uncharacterized protein</fullName>
    </submittedName>
</protein>
<name>A0AAV7UU78_PLEWA</name>
<evidence type="ECO:0000313" key="3">
    <source>
        <dbReference type="Proteomes" id="UP001066276"/>
    </source>
</evidence>
<comment type="caution">
    <text evidence="2">The sequence shown here is derived from an EMBL/GenBank/DDBJ whole genome shotgun (WGS) entry which is preliminary data.</text>
</comment>
<dbReference type="AlphaFoldDB" id="A0AAV7UU78"/>
<evidence type="ECO:0000256" key="1">
    <source>
        <dbReference type="SAM" id="MobiDB-lite"/>
    </source>
</evidence>
<organism evidence="2 3">
    <name type="scientific">Pleurodeles waltl</name>
    <name type="common">Iberian ribbed newt</name>
    <dbReference type="NCBI Taxonomy" id="8319"/>
    <lineage>
        <taxon>Eukaryota</taxon>
        <taxon>Metazoa</taxon>
        <taxon>Chordata</taxon>
        <taxon>Craniata</taxon>
        <taxon>Vertebrata</taxon>
        <taxon>Euteleostomi</taxon>
        <taxon>Amphibia</taxon>
        <taxon>Batrachia</taxon>
        <taxon>Caudata</taxon>
        <taxon>Salamandroidea</taxon>
        <taxon>Salamandridae</taxon>
        <taxon>Pleurodelinae</taxon>
        <taxon>Pleurodeles</taxon>
    </lineage>
</organism>
<feature type="compositionally biased region" description="Basic and acidic residues" evidence="1">
    <location>
        <begin position="90"/>
        <end position="105"/>
    </location>
</feature>